<sequence>MQKKCNAFNCIYNRKMNSVPSRRSKVDVLKASQSEYRRTINQKAFPHEKNLGSDSLRKIKGKKTASSSSTQMKCLISSTKLSASKLQMRNRDNSNGKKNYIENQDMQYFLQLCGHLTGGILCTVLERKRQIATKYGWEL</sequence>
<name>A0A9R1XKF0_LACSA</name>
<comment type="caution">
    <text evidence="2">The sequence shown here is derived from an EMBL/GenBank/DDBJ whole genome shotgun (WGS) entry which is preliminary data.</text>
</comment>
<dbReference type="AlphaFoldDB" id="A0A9R1XKF0"/>
<reference evidence="2 3" key="1">
    <citation type="journal article" date="2017" name="Nat. Commun.">
        <title>Genome assembly with in vitro proximity ligation data and whole-genome triplication in lettuce.</title>
        <authorList>
            <person name="Reyes-Chin-Wo S."/>
            <person name="Wang Z."/>
            <person name="Yang X."/>
            <person name="Kozik A."/>
            <person name="Arikit S."/>
            <person name="Song C."/>
            <person name="Xia L."/>
            <person name="Froenicke L."/>
            <person name="Lavelle D.O."/>
            <person name="Truco M.J."/>
            <person name="Xia R."/>
            <person name="Zhu S."/>
            <person name="Xu C."/>
            <person name="Xu H."/>
            <person name="Xu X."/>
            <person name="Cox K."/>
            <person name="Korf I."/>
            <person name="Meyers B.C."/>
            <person name="Michelmore R.W."/>
        </authorList>
    </citation>
    <scope>NUCLEOTIDE SEQUENCE [LARGE SCALE GENOMIC DNA]</scope>
    <source>
        <strain evidence="3">cv. Salinas</strain>
        <tissue evidence="2">Seedlings</tissue>
    </source>
</reference>
<proteinExistence type="predicted"/>
<feature type="region of interest" description="Disordered" evidence="1">
    <location>
        <begin position="51"/>
        <end position="71"/>
    </location>
</feature>
<keyword evidence="3" id="KW-1185">Reference proteome</keyword>
<evidence type="ECO:0000256" key="1">
    <source>
        <dbReference type="SAM" id="MobiDB-lite"/>
    </source>
</evidence>
<evidence type="ECO:0000313" key="2">
    <source>
        <dbReference type="EMBL" id="KAJ0216069.1"/>
    </source>
</evidence>
<protein>
    <submittedName>
        <fullName evidence="2">Uncharacterized protein</fullName>
    </submittedName>
</protein>
<evidence type="ECO:0000313" key="3">
    <source>
        <dbReference type="Proteomes" id="UP000235145"/>
    </source>
</evidence>
<accession>A0A9R1XKF0</accession>
<organism evidence="2 3">
    <name type="scientific">Lactuca sativa</name>
    <name type="common">Garden lettuce</name>
    <dbReference type="NCBI Taxonomy" id="4236"/>
    <lineage>
        <taxon>Eukaryota</taxon>
        <taxon>Viridiplantae</taxon>
        <taxon>Streptophyta</taxon>
        <taxon>Embryophyta</taxon>
        <taxon>Tracheophyta</taxon>
        <taxon>Spermatophyta</taxon>
        <taxon>Magnoliopsida</taxon>
        <taxon>eudicotyledons</taxon>
        <taxon>Gunneridae</taxon>
        <taxon>Pentapetalae</taxon>
        <taxon>asterids</taxon>
        <taxon>campanulids</taxon>
        <taxon>Asterales</taxon>
        <taxon>Asteraceae</taxon>
        <taxon>Cichorioideae</taxon>
        <taxon>Cichorieae</taxon>
        <taxon>Lactucinae</taxon>
        <taxon>Lactuca</taxon>
    </lineage>
</organism>
<gene>
    <name evidence="2" type="ORF">LSAT_V11C300107810</name>
</gene>
<dbReference type="Proteomes" id="UP000235145">
    <property type="component" value="Unassembled WGS sequence"/>
</dbReference>
<dbReference type="EMBL" id="NBSK02000003">
    <property type="protein sequence ID" value="KAJ0216069.1"/>
    <property type="molecule type" value="Genomic_DNA"/>
</dbReference>